<dbReference type="PANTHER" id="PTHR40111">
    <property type="entry name" value="CEPHALOSPORIN-C DEACETYLASE"/>
    <property type="match status" value="1"/>
</dbReference>
<evidence type="ECO:0000259" key="1">
    <source>
        <dbReference type="Pfam" id="PF05448"/>
    </source>
</evidence>
<reference evidence="2 3" key="1">
    <citation type="submission" date="2021-04" db="EMBL/GenBank/DDBJ databases">
        <title>Draft genome sequence of Paenibacillus cisolokensis, LC2-13A.</title>
        <authorList>
            <person name="Uke A."/>
            <person name="Chhe C."/>
            <person name="Baramee S."/>
            <person name="Kosugi A."/>
        </authorList>
    </citation>
    <scope>NUCLEOTIDE SEQUENCE [LARGE SCALE GENOMIC DNA]</scope>
    <source>
        <strain evidence="2 3">LC2-13A</strain>
    </source>
</reference>
<protein>
    <submittedName>
        <fullName evidence="2">Acetylxylan esterase</fullName>
    </submittedName>
</protein>
<feature type="domain" description="Acetyl xylan esterase" evidence="1">
    <location>
        <begin position="1"/>
        <end position="317"/>
    </location>
</feature>
<proteinExistence type="predicted"/>
<accession>A0ABQ4NBU2</accession>
<gene>
    <name evidence="2" type="primary">axe1</name>
    <name evidence="2" type="ORF">PACILC2_42670</name>
</gene>
<dbReference type="PANTHER" id="PTHR40111:SF1">
    <property type="entry name" value="CEPHALOSPORIN-C DEACETYLASE"/>
    <property type="match status" value="1"/>
</dbReference>
<dbReference type="Pfam" id="PF05448">
    <property type="entry name" value="AXE1"/>
    <property type="match status" value="1"/>
</dbReference>
<dbReference type="Proteomes" id="UP000680304">
    <property type="component" value="Unassembled WGS sequence"/>
</dbReference>
<dbReference type="SUPFAM" id="SSF53474">
    <property type="entry name" value="alpha/beta-Hydrolases"/>
    <property type="match status" value="1"/>
</dbReference>
<comment type="caution">
    <text evidence="2">The sequence shown here is derived from an EMBL/GenBank/DDBJ whole genome shotgun (WGS) entry which is preliminary data.</text>
</comment>
<dbReference type="EMBL" id="BOVJ01000146">
    <property type="protein sequence ID" value="GIQ65699.1"/>
    <property type="molecule type" value="Genomic_DNA"/>
</dbReference>
<evidence type="ECO:0000313" key="3">
    <source>
        <dbReference type="Proteomes" id="UP000680304"/>
    </source>
</evidence>
<name>A0ABQ4NBU2_9BACL</name>
<dbReference type="RefSeq" id="WP_213530188.1">
    <property type="nucleotide sequence ID" value="NZ_BOVJ01000146.1"/>
</dbReference>
<dbReference type="InterPro" id="IPR008391">
    <property type="entry name" value="AXE1_dom"/>
</dbReference>
<sequence length="321" mass="35758">MPLIDMPLEQLYAYQGRNPRPDDFDAYWERGLAEMRAVDARIELVPSDFATPAADCFHLYFNGVKGARVHAKYVRPKGGAKEPHPAVVLFHGYTGSSGDWFDKLAYASLGFSVLALDCRGQGGRSQDSGSVVGNTHRGHIIRGLDGEPDDLLYRQIFLDTAQLAAIAMSLPEVDPEEVYAAGGSQGGALAIACAALEPRVKKLAPVFPFLSDYRRVWEMDLAKGAYEELSTYFRMFDPQHKREEEIFTRLGYIDIQHLANRIRGEVLFGVGLMDTICPPSTQFAAYNKITSKKRLEIFPDFGHEGLPGLQDKIARFFLGLY</sequence>
<organism evidence="2 3">
    <name type="scientific">Paenibacillus cisolokensis</name>
    <dbReference type="NCBI Taxonomy" id="1658519"/>
    <lineage>
        <taxon>Bacteria</taxon>
        <taxon>Bacillati</taxon>
        <taxon>Bacillota</taxon>
        <taxon>Bacilli</taxon>
        <taxon>Bacillales</taxon>
        <taxon>Paenibacillaceae</taxon>
        <taxon>Paenibacillus</taxon>
    </lineage>
</organism>
<keyword evidence="3" id="KW-1185">Reference proteome</keyword>
<dbReference type="InterPro" id="IPR029058">
    <property type="entry name" value="AB_hydrolase_fold"/>
</dbReference>
<dbReference type="InterPro" id="IPR039069">
    <property type="entry name" value="CE7"/>
</dbReference>
<evidence type="ECO:0000313" key="2">
    <source>
        <dbReference type="EMBL" id="GIQ65699.1"/>
    </source>
</evidence>
<dbReference type="Gene3D" id="3.40.50.1820">
    <property type="entry name" value="alpha/beta hydrolase"/>
    <property type="match status" value="1"/>
</dbReference>